<dbReference type="KEGG" id="psl:Psta_1276"/>
<dbReference type="InterPro" id="IPR058626">
    <property type="entry name" value="MdtA-like_b-barrel"/>
</dbReference>
<gene>
    <name evidence="8" type="ordered locus">Psta_1276</name>
</gene>
<feature type="domain" description="Multidrug resistance protein MdtA-like barrel-sandwich hybrid" evidence="5">
    <location>
        <begin position="92"/>
        <end position="231"/>
    </location>
</feature>
<sequence length="470" mass="50968" precursor="true">MNLWVKKSKFLIIGGVLLTLVFGGVALERYGYLGKLLSASEESKPAAAPAATAVAPADDPMKWPLVRSSVPTKRKLREWMTFTGTTRADVRVEIRSRVRGYLKECNVKDGAIVVEGQPLFVIDQEPFLYERDAAKANLDRAMAVRDRFKSNYDRTQTLLDGRATSAQQLETDRAEFFTAEANVASAKAAYETANLNLTYTVITAPISGRMGMQLIDEGNLVQADQTLLAVIESIEPIHAYFTVSERDLLKAPVLRPHMPMMEQRVAEGLMTTTMSPVPKADEIQVALGDSKEYAFSGEMDYTEYGIDASTGTTMRRVKVADPEGQLVPGMFVRVRVSVSPEQDRLLVKQQAVGSDQVGDFLLIIGADNVVEKRSVTLGPTEGDYRVIRTGLSEGENVVISGLQRARPGSKVRFDLVDESPATPASPTAGATEPATTKPVATKPAAAAAQPIQSTPAVLPAPKSPADHSQE</sequence>
<comment type="similarity">
    <text evidence="2">Belongs to the membrane fusion protein (MFP) (TC 8.A.1) family.</text>
</comment>
<dbReference type="Gene3D" id="2.40.30.170">
    <property type="match status" value="1"/>
</dbReference>
<feature type="domain" description="Multidrug resistance protein MdtA-like C-terminal permuted SH3" evidence="7">
    <location>
        <begin position="345"/>
        <end position="404"/>
    </location>
</feature>
<dbReference type="Proteomes" id="UP000001887">
    <property type="component" value="Chromosome"/>
</dbReference>
<evidence type="ECO:0000259" key="5">
    <source>
        <dbReference type="Pfam" id="PF25917"/>
    </source>
</evidence>
<dbReference type="AlphaFoldDB" id="D2QW79"/>
<dbReference type="EMBL" id="CP001848">
    <property type="protein sequence ID" value="ADB15954.1"/>
    <property type="molecule type" value="Genomic_DNA"/>
</dbReference>
<dbReference type="InterPro" id="IPR058624">
    <property type="entry name" value="MdtA-like_HH"/>
</dbReference>
<proteinExistence type="inferred from homology"/>
<evidence type="ECO:0000256" key="2">
    <source>
        <dbReference type="ARBA" id="ARBA00009477"/>
    </source>
</evidence>
<name>D2QW79_PIRSD</name>
<dbReference type="GO" id="GO:0005886">
    <property type="term" value="C:plasma membrane"/>
    <property type="evidence" value="ECO:0007669"/>
    <property type="project" value="TreeGrafter"/>
</dbReference>
<evidence type="ECO:0000313" key="9">
    <source>
        <dbReference type="Proteomes" id="UP000001887"/>
    </source>
</evidence>
<dbReference type="Pfam" id="PF25944">
    <property type="entry name" value="Beta-barrel_RND"/>
    <property type="match status" value="1"/>
</dbReference>
<keyword evidence="9" id="KW-1185">Reference proteome</keyword>
<dbReference type="InterPro" id="IPR006143">
    <property type="entry name" value="RND_pump_MFP"/>
</dbReference>
<dbReference type="PANTHER" id="PTHR30158:SF24">
    <property type="entry name" value="HLYD FAMILY SECRETION PROTEIN"/>
    <property type="match status" value="1"/>
</dbReference>
<organism evidence="8 9">
    <name type="scientific">Pirellula staleyi (strain ATCC 27377 / DSM 6068 / ICPB 4128)</name>
    <name type="common">Pirella staleyi</name>
    <dbReference type="NCBI Taxonomy" id="530564"/>
    <lineage>
        <taxon>Bacteria</taxon>
        <taxon>Pseudomonadati</taxon>
        <taxon>Planctomycetota</taxon>
        <taxon>Planctomycetia</taxon>
        <taxon>Pirellulales</taxon>
        <taxon>Pirellulaceae</taxon>
        <taxon>Pirellula</taxon>
    </lineage>
</organism>
<evidence type="ECO:0000259" key="4">
    <source>
        <dbReference type="Pfam" id="PF25876"/>
    </source>
</evidence>
<comment type="subcellular location">
    <subcellularLocation>
        <location evidence="1">Cell envelope</location>
    </subcellularLocation>
</comment>
<dbReference type="STRING" id="530564.Psta_1276"/>
<feature type="domain" description="Multidrug resistance protein MdtA-like beta-barrel" evidence="6">
    <location>
        <begin position="237"/>
        <end position="338"/>
    </location>
</feature>
<feature type="region of interest" description="Disordered" evidence="3">
    <location>
        <begin position="417"/>
        <end position="470"/>
    </location>
</feature>
<protein>
    <submittedName>
        <fullName evidence="8">Efflux transporter, RND family, MFP subunit</fullName>
    </submittedName>
</protein>
<dbReference type="Gene3D" id="2.40.420.20">
    <property type="match status" value="1"/>
</dbReference>
<dbReference type="FunFam" id="2.40.420.20:FF:000001">
    <property type="entry name" value="Efflux RND transporter periplasmic adaptor subunit"/>
    <property type="match status" value="1"/>
</dbReference>
<feature type="compositionally biased region" description="Low complexity" evidence="3">
    <location>
        <begin position="420"/>
        <end position="456"/>
    </location>
</feature>
<reference evidence="8 9" key="1">
    <citation type="journal article" date="2009" name="Stand. Genomic Sci.">
        <title>Complete genome sequence of Pirellula staleyi type strain (ATCC 27377).</title>
        <authorList>
            <person name="Clum A."/>
            <person name="Tindall B.J."/>
            <person name="Sikorski J."/>
            <person name="Ivanova N."/>
            <person name="Mavrommatis K."/>
            <person name="Lucas S."/>
            <person name="Glavina del Rio T."/>
            <person name="Nolan M."/>
            <person name="Chen F."/>
            <person name="Tice H."/>
            <person name="Pitluck S."/>
            <person name="Cheng J.F."/>
            <person name="Chertkov O."/>
            <person name="Brettin T."/>
            <person name="Han C."/>
            <person name="Detter J.C."/>
            <person name="Kuske C."/>
            <person name="Bruce D."/>
            <person name="Goodwin L."/>
            <person name="Ovchinikova G."/>
            <person name="Pati A."/>
            <person name="Mikhailova N."/>
            <person name="Chen A."/>
            <person name="Palaniappan K."/>
            <person name="Land M."/>
            <person name="Hauser L."/>
            <person name="Chang Y.J."/>
            <person name="Jeffries C.D."/>
            <person name="Chain P."/>
            <person name="Rohde M."/>
            <person name="Goker M."/>
            <person name="Bristow J."/>
            <person name="Eisen J.A."/>
            <person name="Markowitz V."/>
            <person name="Hugenholtz P."/>
            <person name="Kyrpides N.C."/>
            <person name="Klenk H.P."/>
            <person name="Lapidus A."/>
        </authorList>
    </citation>
    <scope>NUCLEOTIDE SEQUENCE [LARGE SCALE GENOMIC DNA]</scope>
    <source>
        <strain evidence="9">ATCC 27377 / DSM 6068 / ICPB 4128</strain>
    </source>
</reference>
<evidence type="ECO:0000259" key="6">
    <source>
        <dbReference type="Pfam" id="PF25944"/>
    </source>
</evidence>
<dbReference type="GO" id="GO:0030313">
    <property type="term" value="C:cell envelope"/>
    <property type="evidence" value="ECO:0007669"/>
    <property type="project" value="UniProtKB-SubCell"/>
</dbReference>
<dbReference type="HOGENOM" id="CLU_018816_2_1_0"/>
<dbReference type="GO" id="GO:0022857">
    <property type="term" value="F:transmembrane transporter activity"/>
    <property type="evidence" value="ECO:0007669"/>
    <property type="project" value="InterPro"/>
</dbReference>
<dbReference type="InterPro" id="IPR058625">
    <property type="entry name" value="MdtA-like_BSH"/>
</dbReference>
<dbReference type="Gene3D" id="1.10.287.470">
    <property type="entry name" value="Helix hairpin bin"/>
    <property type="match status" value="1"/>
</dbReference>
<dbReference type="PANTHER" id="PTHR30158">
    <property type="entry name" value="ACRA/E-RELATED COMPONENT OF DRUG EFFLUX TRANSPORTER"/>
    <property type="match status" value="1"/>
</dbReference>
<dbReference type="SUPFAM" id="SSF111369">
    <property type="entry name" value="HlyD-like secretion proteins"/>
    <property type="match status" value="1"/>
</dbReference>
<dbReference type="NCBIfam" id="TIGR01730">
    <property type="entry name" value="RND_mfp"/>
    <property type="match status" value="1"/>
</dbReference>
<dbReference type="InterPro" id="IPR058627">
    <property type="entry name" value="MdtA-like_C"/>
</dbReference>
<accession>D2QW79</accession>
<dbReference type="Gene3D" id="2.40.50.100">
    <property type="match status" value="1"/>
</dbReference>
<dbReference type="Pfam" id="PF25876">
    <property type="entry name" value="HH_MFP_RND"/>
    <property type="match status" value="1"/>
</dbReference>
<evidence type="ECO:0000256" key="3">
    <source>
        <dbReference type="SAM" id="MobiDB-lite"/>
    </source>
</evidence>
<evidence type="ECO:0000259" key="7">
    <source>
        <dbReference type="Pfam" id="PF25967"/>
    </source>
</evidence>
<dbReference type="eggNOG" id="COG0845">
    <property type="taxonomic scope" value="Bacteria"/>
</dbReference>
<dbReference type="GO" id="GO:0046677">
    <property type="term" value="P:response to antibiotic"/>
    <property type="evidence" value="ECO:0007669"/>
    <property type="project" value="TreeGrafter"/>
</dbReference>
<dbReference type="Pfam" id="PF25967">
    <property type="entry name" value="RND-MFP_C"/>
    <property type="match status" value="1"/>
</dbReference>
<evidence type="ECO:0000313" key="8">
    <source>
        <dbReference type="EMBL" id="ADB15954.1"/>
    </source>
</evidence>
<evidence type="ECO:0000256" key="1">
    <source>
        <dbReference type="ARBA" id="ARBA00004196"/>
    </source>
</evidence>
<dbReference type="Pfam" id="PF25917">
    <property type="entry name" value="BSH_RND"/>
    <property type="match status" value="1"/>
</dbReference>
<feature type="domain" description="Multidrug resistance protein MdtA-like alpha-helical hairpin" evidence="4">
    <location>
        <begin position="132"/>
        <end position="200"/>
    </location>
</feature>